<feature type="non-terminal residue" evidence="2">
    <location>
        <position position="1"/>
    </location>
</feature>
<protein>
    <submittedName>
        <fullName evidence="2">Uncharacterized protein</fullName>
    </submittedName>
</protein>
<evidence type="ECO:0000313" key="2">
    <source>
        <dbReference type="EMBL" id="KAL0564380.1"/>
    </source>
</evidence>
<dbReference type="EMBL" id="JBAHYK010002814">
    <property type="protein sequence ID" value="KAL0564380.1"/>
    <property type="molecule type" value="Genomic_DNA"/>
</dbReference>
<feature type="compositionally biased region" description="Polar residues" evidence="1">
    <location>
        <begin position="21"/>
        <end position="33"/>
    </location>
</feature>
<keyword evidence="3" id="KW-1185">Reference proteome</keyword>
<evidence type="ECO:0000313" key="3">
    <source>
        <dbReference type="Proteomes" id="UP001465976"/>
    </source>
</evidence>
<feature type="region of interest" description="Disordered" evidence="1">
    <location>
        <begin position="1"/>
        <end position="59"/>
    </location>
</feature>
<comment type="caution">
    <text evidence="2">The sequence shown here is derived from an EMBL/GenBank/DDBJ whole genome shotgun (WGS) entry which is preliminary data.</text>
</comment>
<sequence length="100" mass="11151">SRSGVTSSEDFRNTGHVDLELSQTSYENPVDSSSKPDHDESGSNVTLPPQPPPVAKTSPVHRHVHYEAPPGRRSYVLTNDNAVRMYSISNEEYSNLEKRL</sequence>
<gene>
    <name evidence="2" type="ORF">V5O48_017666</name>
</gene>
<feature type="compositionally biased region" description="Basic and acidic residues" evidence="1">
    <location>
        <begin position="9"/>
        <end position="19"/>
    </location>
</feature>
<organism evidence="2 3">
    <name type="scientific">Marasmius crinis-equi</name>
    <dbReference type="NCBI Taxonomy" id="585013"/>
    <lineage>
        <taxon>Eukaryota</taxon>
        <taxon>Fungi</taxon>
        <taxon>Dikarya</taxon>
        <taxon>Basidiomycota</taxon>
        <taxon>Agaricomycotina</taxon>
        <taxon>Agaricomycetes</taxon>
        <taxon>Agaricomycetidae</taxon>
        <taxon>Agaricales</taxon>
        <taxon>Marasmiineae</taxon>
        <taxon>Marasmiaceae</taxon>
        <taxon>Marasmius</taxon>
    </lineage>
</organism>
<evidence type="ECO:0000256" key="1">
    <source>
        <dbReference type="SAM" id="MobiDB-lite"/>
    </source>
</evidence>
<accession>A0ABR3ENI0</accession>
<proteinExistence type="predicted"/>
<reference evidence="2 3" key="1">
    <citation type="submission" date="2024-02" db="EMBL/GenBank/DDBJ databases">
        <title>A draft genome for the cacao thread blight pathogen Marasmius crinis-equi.</title>
        <authorList>
            <person name="Cohen S.P."/>
            <person name="Baruah I.K."/>
            <person name="Amoako-Attah I."/>
            <person name="Bukari Y."/>
            <person name="Meinhardt L.W."/>
            <person name="Bailey B.A."/>
        </authorList>
    </citation>
    <scope>NUCLEOTIDE SEQUENCE [LARGE SCALE GENOMIC DNA]</scope>
    <source>
        <strain evidence="2 3">GH-76</strain>
    </source>
</reference>
<dbReference type="Proteomes" id="UP001465976">
    <property type="component" value="Unassembled WGS sequence"/>
</dbReference>
<name>A0ABR3ENI0_9AGAR</name>